<evidence type="ECO:0000313" key="4">
    <source>
        <dbReference type="Proteomes" id="UP000187209"/>
    </source>
</evidence>
<evidence type="ECO:0000256" key="2">
    <source>
        <dbReference type="SAM" id="MobiDB-lite"/>
    </source>
</evidence>
<protein>
    <submittedName>
        <fullName evidence="3">Uncharacterized protein</fullName>
    </submittedName>
</protein>
<feature type="coiled-coil region" evidence="1">
    <location>
        <begin position="59"/>
        <end position="153"/>
    </location>
</feature>
<keyword evidence="1" id="KW-0175">Coiled coil</keyword>
<sequence length="533" mass="63626">MPMRKIPTDRFSTRSAREMAEKLLDEKQLLNEGNKRPNTMSPNYSSSQISDILGTKNKIKEAILKLNRYEKILMEKEHKLASQQQEFKSVLHAFAEQKQVFDIEKEEMNNNREEYEKKTYELEKKFVEFRVLRDEFEDEKSKFEIEREEIQKIKEITELNYKESEKVYQVTSIKGQKISDELTHIEEVSFKIEEQWDQLNKKEEELSKLQAKLNFQDEDLKNAFEKLDIEKKALNDLKDNIKEESLMLMFQQEELEKKKVSVECKIQELNSFRISSNISENKELDHLYNKLKEQIEVYNQEISIKELRLLKEQKKIKENSEYMIKTYQDLKLIQFSLENSKAEIKDFYKNIVSEFEEMFSKVSKISDNLSEKSGKLDELLKKFAENIIDVAGTKETEDFSPRNQGSDKPIEYFYDLKEIDELTKELISKLKIVNFKEKLLDKERNKYKSKFLELKKAKDTIKRNNEEIISGKEKMKIQLYHLEQGVKSLTSKENELKFIQQELDKRINLLKIKENHIELRSLQLRDNSMIKNA</sequence>
<feature type="coiled-coil region" evidence="1">
    <location>
        <begin position="281"/>
        <end position="308"/>
    </location>
</feature>
<accession>A0A1R2C772</accession>
<feature type="region of interest" description="Disordered" evidence="2">
    <location>
        <begin position="26"/>
        <end position="47"/>
    </location>
</feature>
<feature type="compositionally biased region" description="Polar residues" evidence="2">
    <location>
        <begin position="36"/>
        <end position="47"/>
    </location>
</feature>
<organism evidence="3 4">
    <name type="scientific">Stentor coeruleus</name>
    <dbReference type="NCBI Taxonomy" id="5963"/>
    <lineage>
        <taxon>Eukaryota</taxon>
        <taxon>Sar</taxon>
        <taxon>Alveolata</taxon>
        <taxon>Ciliophora</taxon>
        <taxon>Postciliodesmatophora</taxon>
        <taxon>Heterotrichea</taxon>
        <taxon>Heterotrichida</taxon>
        <taxon>Stentoridae</taxon>
        <taxon>Stentor</taxon>
    </lineage>
</organism>
<dbReference type="EMBL" id="MPUH01000255">
    <property type="protein sequence ID" value="OMJ84868.1"/>
    <property type="molecule type" value="Genomic_DNA"/>
</dbReference>
<feature type="coiled-coil region" evidence="1">
    <location>
        <begin position="192"/>
        <end position="254"/>
    </location>
</feature>
<comment type="caution">
    <text evidence="3">The sequence shown here is derived from an EMBL/GenBank/DDBJ whole genome shotgun (WGS) entry which is preliminary data.</text>
</comment>
<name>A0A1R2C772_9CILI</name>
<dbReference type="AlphaFoldDB" id="A0A1R2C772"/>
<reference evidence="3 4" key="1">
    <citation type="submission" date="2016-11" db="EMBL/GenBank/DDBJ databases">
        <title>The macronuclear genome of Stentor coeruleus: a giant cell with tiny introns.</title>
        <authorList>
            <person name="Slabodnick M."/>
            <person name="Ruby J.G."/>
            <person name="Reiff S.B."/>
            <person name="Swart E.C."/>
            <person name="Gosai S."/>
            <person name="Prabakaran S."/>
            <person name="Witkowska E."/>
            <person name="Larue G.E."/>
            <person name="Fisher S."/>
            <person name="Freeman R.M."/>
            <person name="Gunawardena J."/>
            <person name="Chu W."/>
            <person name="Stover N.A."/>
            <person name="Gregory B.D."/>
            <person name="Nowacki M."/>
            <person name="Derisi J."/>
            <person name="Roy S.W."/>
            <person name="Marshall W.F."/>
            <person name="Sood P."/>
        </authorList>
    </citation>
    <scope>NUCLEOTIDE SEQUENCE [LARGE SCALE GENOMIC DNA]</scope>
    <source>
        <strain evidence="3">WM001</strain>
    </source>
</reference>
<evidence type="ECO:0000313" key="3">
    <source>
        <dbReference type="EMBL" id="OMJ84868.1"/>
    </source>
</evidence>
<feature type="compositionally biased region" description="Basic and acidic residues" evidence="2">
    <location>
        <begin position="26"/>
        <end position="35"/>
    </location>
</feature>
<dbReference type="Proteomes" id="UP000187209">
    <property type="component" value="Unassembled WGS sequence"/>
</dbReference>
<evidence type="ECO:0000256" key="1">
    <source>
        <dbReference type="SAM" id="Coils"/>
    </source>
</evidence>
<proteinExistence type="predicted"/>
<keyword evidence="4" id="KW-1185">Reference proteome</keyword>
<gene>
    <name evidence="3" type="ORF">SteCoe_13925</name>
</gene>